<sequence>MTSGITGAGELSKFLRSKTVTISDIYDKSVKLLEGDIKVHFPNKDVFILELIVDRWNDQSNVKFKKDCRIWELFNKAWASISCDEHRKRIFKNLRFVPHLVYSLELIDCDFTEFTALLKENFHLLNACLAVEMNPDQMFKIVGGVLNIASKALNANSEELIAETINLTHILRSHERSSKTSSSFCDNLLHGILRYNAGFPEAECGPFCHEFTTLVGQYVFSPESNTIKLLTQFFTTQNGVLTEEMLIVLFRTAVKFLSKNYLDQLEQVFSLITQTRPSVAATLLQELCTLKKTLSQKFLENLFDSVFSELYGPNQDSVWILICQILKLDIEVGIMNSTKIMDEIAKRQTNPNITAVWESLIDCFSSAREFPRFLHLWVNYVSDPNKSDRFLTESAFTSRITSQVSSMSSTQLREFITHLQQVTLEGSHSEAGVLKLLNVIIAGFYSLPYSTLPEFELILLKALDTKKKNIKEFWTFAYHFMNIYDDIFPEEKLQELEVMISASLEMGNYSSDLFLAAFKLRELKELDLKMVTDNFMSFLSQASGSEQRQLLKDILSRWSTLVNSYFDHESLQKIVRLVLHENAIDLLDDIMRSDDFFEEEQIIRTLVNEMCEQIQNKDVISRYAKIPIQCISKASRIKTIDALCKKSSFESDEPVLLTHLLSNPTFKSELETNPDASRNVVKNYNLFETSNIMFERVCSNHISQMNDLVSEEYISKLKGFLMDSLSKEFDLVSCKMALIFLKATGFNKEICGKIEDSLVTVLAENALSPQNLNHSETVVLWLLRSLYEIYQNTSSDGARQTIEDLTKKLAQKGDLQNLNNEMKSAVFSLFCCAYDDFPEYLLAHYIVLRESSNNVALYSAIEELIRRTSSNFDKFNAIFAAAVLSFQSIGENTADSVLDIYGLIISNIHKENENGRNLFAKSVSELFTQLKKAARGSTNVVLGTLNVIRNILSLKPWLFSQHITESLFPLCLEVNLLLIEPGSPHNDEIFISTSQLISHTLLYHRYKFSDRHHLIISYLCASLGLFSTNLNYNLSQDSARAYSRLVTIFCEPTSGASNSKNRASLSSQVSQIKRSLRKHIAVFLLKYISLAVNSSFSNPVKEHLTPGVYSVFDILSQAELTFTNASLDTPGRIYFRSLYSEYKRTGKWHED</sequence>
<dbReference type="Proteomes" id="UP000002036">
    <property type="component" value="Chromosome H"/>
</dbReference>
<dbReference type="GO" id="GO:0005730">
    <property type="term" value="C:nucleolus"/>
    <property type="evidence" value="ECO:0007669"/>
    <property type="project" value="TreeGrafter"/>
</dbReference>
<feature type="domain" description="Nucleolar 27S pre-rRNA processing Urb2/Npa2 C-terminal" evidence="1">
    <location>
        <begin position="944"/>
        <end position="1150"/>
    </location>
</feature>
<dbReference type="InterPro" id="IPR052609">
    <property type="entry name" value="Ribosome_Biogenesis_Reg"/>
</dbReference>
<evidence type="ECO:0000259" key="1">
    <source>
        <dbReference type="Pfam" id="PF10441"/>
    </source>
</evidence>
<dbReference type="Pfam" id="PF10441">
    <property type="entry name" value="Urb2"/>
    <property type="match status" value="1"/>
</dbReference>
<accession>C5E3L1</accession>
<dbReference type="FunCoup" id="C5E3L1">
    <property type="interactions" value="182"/>
</dbReference>
<dbReference type="eggNOG" id="ENOG502QTEB">
    <property type="taxonomic scope" value="Eukaryota"/>
</dbReference>
<dbReference type="GeneID" id="8294846"/>
<dbReference type="InterPro" id="IPR018849">
    <property type="entry name" value="Urb2/Npa2_C"/>
</dbReference>
<dbReference type="AlphaFoldDB" id="C5E3L1"/>
<dbReference type="PANTHER" id="PTHR15682:SF2">
    <property type="entry name" value="UNHEALTHY RIBOSOME BIOGENESIS PROTEIN 2 HOMOLOG"/>
    <property type="match status" value="1"/>
</dbReference>
<dbReference type="KEGG" id="lth:KLTH0H14454g"/>
<dbReference type="HOGENOM" id="CLU_008472_0_0_1"/>
<evidence type="ECO:0000313" key="2">
    <source>
        <dbReference type="EMBL" id="CAR30622.1"/>
    </source>
</evidence>
<dbReference type="InParanoid" id="C5E3L1"/>
<name>C5E3L1_LACTC</name>
<dbReference type="GO" id="GO:0042254">
    <property type="term" value="P:ribosome biogenesis"/>
    <property type="evidence" value="ECO:0007669"/>
    <property type="project" value="TreeGrafter"/>
</dbReference>
<organism evidence="2 3">
    <name type="scientific">Lachancea thermotolerans (strain ATCC 56472 / CBS 6340 / NRRL Y-8284)</name>
    <name type="common">Yeast</name>
    <name type="synonym">Kluyveromyces thermotolerans</name>
    <dbReference type="NCBI Taxonomy" id="559295"/>
    <lineage>
        <taxon>Eukaryota</taxon>
        <taxon>Fungi</taxon>
        <taxon>Dikarya</taxon>
        <taxon>Ascomycota</taxon>
        <taxon>Saccharomycotina</taxon>
        <taxon>Saccharomycetes</taxon>
        <taxon>Saccharomycetales</taxon>
        <taxon>Saccharomycetaceae</taxon>
        <taxon>Lachancea</taxon>
    </lineage>
</organism>
<dbReference type="OrthoDB" id="160374at2759"/>
<keyword evidence="3" id="KW-1185">Reference proteome</keyword>
<reference evidence="2 3" key="1">
    <citation type="journal article" date="2009" name="Genome Res.">
        <title>Comparative genomics of protoploid Saccharomycetaceae.</title>
        <authorList>
            <consortium name="The Genolevures Consortium"/>
            <person name="Souciet J.-L."/>
            <person name="Dujon B."/>
            <person name="Gaillardin C."/>
            <person name="Johnston M."/>
            <person name="Baret P.V."/>
            <person name="Cliften P."/>
            <person name="Sherman D.J."/>
            <person name="Weissenbach J."/>
            <person name="Westhof E."/>
            <person name="Wincker P."/>
            <person name="Jubin C."/>
            <person name="Poulain J."/>
            <person name="Barbe V."/>
            <person name="Segurens B."/>
            <person name="Artiguenave F."/>
            <person name="Anthouard V."/>
            <person name="Vacherie B."/>
            <person name="Val M.-E."/>
            <person name="Fulton R.S."/>
            <person name="Minx P."/>
            <person name="Wilson R."/>
            <person name="Durrens P."/>
            <person name="Jean G."/>
            <person name="Marck C."/>
            <person name="Martin T."/>
            <person name="Nikolski M."/>
            <person name="Rolland T."/>
            <person name="Seret M.-L."/>
            <person name="Casaregola S."/>
            <person name="Despons L."/>
            <person name="Fairhead C."/>
            <person name="Fischer G."/>
            <person name="Lafontaine I."/>
            <person name="Leh V."/>
            <person name="Lemaire M."/>
            <person name="de Montigny J."/>
            <person name="Neuveglise C."/>
            <person name="Thierry A."/>
            <person name="Blanc-Lenfle I."/>
            <person name="Bleykasten C."/>
            <person name="Diffels J."/>
            <person name="Fritsch E."/>
            <person name="Frangeul L."/>
            <person name="Goeffon A."/>
            <person name="Jauniaux N."/>
            <person name="Kachouri-Lafond R."/>
            <person name="Payen C."/>
            <person name="Potier S."/>
            <person name="Pribylova L."/>
            <person name="Ozanne C."/>
            <person name="Richard G.-F."/>
            <person name="Sacerdot C."/>
            <person name="Straub M.-L."/>
            <person name="Talla E."/>
        </authorList>
    </citation>
    <scope>NUCLEOTIDE SEQUENCE [LARGE SCALE GENOMIC DNA]</scope>
    <source>
        <strain evidence="3">ATCC 56472 / CBS 6340 / NRRL Y-8284</strain>
    </source>
</reference>
<dbReference type="RefSeq" id="XP_002556484.1">
    <property type="nucleotide sequence ID" value="XM_002556438.1"/>
</dbReference>
<dbReference type="EMBL" id="CU928180">
    <property type="protein sequence ID" value="CAR30622.1"/>
    <property type="molecule type" value="Genomic_DNA"/>
</dbReference>
<dbReference type="PANTHER" id="PTHR15682">
    <property type="entry name" value="UNHEALTHY RIBOSOME BIOGENESIS PROTEIN 2 HOMOLOG"/>
    <property type="match status" value="1"/>
</dbReference>
<evidence type="ECO:0000313" key="3">
    <source>
        <dbReference type="Proteomes" id="UP000002036"/>
    </source>
</evidence>
<gene>
    <name evidence="2" type="ordered locus">KLTH0H14454g</name>
</gene>
<dbReference type="STRING" id="559295.C5E3L1"/>
<dbReference type="OMA" id="CHVNARE"/>
<proteinExistence type="predicted"/>
<protein>
    <submittedName>
        <fullName evidence="2">KLTH0H14454p</fullName>
    </submittedName>
</protein>